<gene>
    <name evidence="1" type="ORF">CSOJ01_06309</name>
</gene>
<sequence length="265" mass="28887">MARGEASGSLLLGHIIPSLRDLDQVINRDGPVPFPRDMRIQQTTAYDAERSTNVETGTNAGANAGGPIVAAPGISIRADVGMEFKRGFGSSATFERLDTQIIRPTKLYIRNCLKDPAVAAHIEEVKFLGGWKLFMVTGIMIARGAKTERSESRTVGFHFNPGVNVAEVVNADIDVGRSRTTESKFAAQHQEDFIWAIRLMEISTSIFRSGVSERTFKKGATLSGEEDAPDIKAIAEEAGLENYEASEFESIEGDEVLYFIMPKGA</sequence>
<name>A0A8H6MVG9_9PEZI</name>
<keyword evidence="2" id="KW-1185">Reference proteome</keyword>
<reference evidence="1 2" key="1">
    <citation type="journal article" date="2020" name="Phytopathology">
        <title>Genome Sequence Resources of Colletotrichum truncatum, C. plurivorum, C. musicola, and C. sojae: Four Species Pathogenic to Soybean (Glycine max).</title>
        <authorList>
            <person name="Rogerio F."/>
            <person name="Boufleur T.R."/>
            <person name="Ciampi-Guillardi M."/>
            <person name="Sukno S.A."/>
            <person name="Thon M.R."/>
            <person name="Massola Junior N.S."/>
            <person name="Baroncelli R."/>
        </authorList>
    </citation>
    <scope>NUCLEOTIDE SEQUENCE [LARGE SCALE GENOMIC DNA]</scope>
    <source>
        <strain evidence="1 2">LFN0009</strain>
    </source>
</reference>
<evidence type="ECO:0000313" key="2">
    <source>
        <dbReference type="Proteomes" id="UP000652219"/>
    </source>
</evidence>
<evidence type="ECO:0000313" key="1">
    <source>
        <dbReference type="EMBL" id="KAF6810497.1"/>
    </source>
</evidence>
<dbReference type="AlphaFoldDB" id="A0A8H6MVG9"/>
<accession>A0A8H6MVG9</accession>
<dbReference type="EMBL" id="WIGN01000086">
    <property type="protein sequence ID" value="KAF6810497.1"/>
    <property type="molecule type" value="Genomic_DNA"/>
</dbReference>
<protein>
    <submittedName>
        <fullName evidence="1">Uncharacterized protein</fullName>
    </submittedName>
</protein>
<proteinExistence type="predicted"/>
<comment type="caution">
    <text evidence="1">The sequence shown here is derived from an EMBL/GenBank/DDBJ whole genome shotgun (WGS) entry which is preliminary data.</text>
</comment>
<organism evidence="1 2">
    <name type="scientific">Colletotrichum sojae</name>
    <dbReference type="NCBI Taxonomy" id="2175907"/>
    <lineage>
        <taxon>Eukaryota</taxon>
        <taxon>Fungi</taxon>
        <taxon>Dikarya</taxon>
        <taxon>Ascomycota</taxon>
        <taxon>Pezizomycotina</taxon>
        <taxon>Sordariomycetes</taxon>
        <taxon>Hypocreomycetidae</taxon>
        <taxon>Glomerellales</taxon>
        <taxon>Glomerellaceae</taxon>
        <taxon>Colletotrichum</taxon>
        <taxon>Colletotrichum orchidearum species complex</taxon>
    </lineage>
</organism>
<dbReference type="Proteomes" id="UP000652219">
    <property type="component" value="Unassembled WGS sequence"/>
</dbReference>